<organism evidence="3 4">
    <name type="scientific">Halorubrum vacuolatum</name>
    <name type="common">Natronobacterium vacuolatum</name>
    <dbReference type="NCBI Taxonomy" id="63740"/>
    <lineage>
        <taxon>Archaea</taxon>
        <taxon>Methanobacteriati</taxon>
        <taxon>Methanobacteriota</taxon>
        <taxon>Stenosarchaea group</taxon>
        <taxon>Halobacteria</taxon>
        <taxon>Halobacteriales</taxon>
        <taxon>Haloferacaceae</taxon>
        <taxon>Halorubrum</taxon>
    </lineage>
</organism>
<evidence type="ECO:0000313" key="3">
    <source>
        <dbReference type="EMBL" id="SNR59153.1"/>
    </source>
</evidence>
<dbReference type="InterPro" id="IPR057527">
    <property type="entry name" value="HVO_A0261-like_N"/>
</dbReference>
<evidence type="ECO:0000259" key="2">
    <source>
        <dbReference type="Pfam" id="PF25213"/>
    </source>
</evidence>
<dbReference type="Gene3D" id="1.10.10.10">
    <property type="entry name" value="Winged helix-like DNA-binding domain superfamily/Winged helix DNA-binding domain"/>
    <property type="match status" value="1"/>
</dbReference>
<keyword evidence="4" id="KW-1185">Reference proteome</keyword>
<feature type="domain" description="Methanogenesis regulatory protein FilR1 middle" evidence="1">
    <location>
        <begin position="126"/>
        <end position="254"/>
    </location>
</feature>
<gene>
    <name evidence="3" type="ORF">SAMN06264855_11913</name>
</gene>
<dbReference type="InterPro" id="IPR013561">
    <property type="entry name" value="FilR1_middle_dom"/>
</dbReference>
<dbReference type="EMBL" id="FZNQ01000019">
    <property type="protein sequence ID" value="SNR59153.1"/>
    <property type="molecule type" value="Genomic_DNA"/>
</dbReference>
<protein>
    <submittedName>
        <fullName evidence="3">Predicted transcriptional regulator, contains HTH domain</fullName>
    </submittedName>
</protein>
<dbReference type="InterPro" id="IPR036388">
    <property type="entry name" value="WH-like_DNA-bd_sf"/>
</dbReference>
<evidence type="ECO:0000259" key="1">
    <source>
        <dbReference type="Pfam" id="PF08350"/>
    </source>
</evidence>
<feature type="domain" description="HVO-A0261-like N-terminal" evidence="2">
    <location>
        <begin position="8"/>
        <end position="93"/>
    </location>
</feature>
<dbReference type="AlphaFoldDB" id="A0A238XL12"/>
<dbReference type="SUPFAM" id="SSF46785">
    <property type="entry name" value="Winged helix' DNA-binding domain"/>
    <property type="match status" value="1"/>
</dbReference>
<reference evidence="3 4" key="1">
    <citation type="submission" date="2017-06" db="EMBL/GenBank/DDBJ databases">
        <authorList>
            <person name="Kim H.J."/>
            <person name="Triplett B.A."/>
        </authorList>
    </citation>
    <scope>NUCLEOTIDE SEQUENCE [LARGE SCALE GENOMIC DNA]</scope>
    <source>
        <strain evidence="3 4">DSM 8800</strain>
    </source>
</reference>
<dbReference type="InterPro" id="IPR036390">
    <property type="entry name" value="WH_DNA-bd_sf"/>
</dbReference>
<dbReference type="Pfam" id="PF25213">
    <property type="entry name" value="HVO_A0261_N"/>
    <property type="match status" value="1"/>
</dbReference>
<proteinExistence type="predicted"/>
<dbReference type="Pfam" id="PF08350">
    <property type="entry name" value="FilR1_middle"/>
    <property type="match status" value="1"/>
</dbReference>
<name>A0A238XL12_HALVU</name>
<accession>A0A238XL12</accession>
<dbReference type="Proteomes" id="UP000198397">
    <property type="component" value="Unassembled WGS sequence"/>
</dbReference>
<sequence>MMSEENPRDGIRYLSGSPARVAILRTIRREPRRPAAITDEIEATRTTVQRVLAGFRERRWVVTREGDYHMTPAGERVHDAYESLLEEVELADRVGRFAADLERADAGFPAEGLTCGELTVADGRDPLAAVDRVVEIIREAAGEEVQAISPIVTRRYNEAAAGTLDHGARIRLVIDKEVMAASVAEFTSATERALEDEDATVLVAAEPVEYGLFTRGDHVCVVTHDDRNSPRCVFESRDPIVRTWAEERFERYCDGAKPLTEVIDGMTENRSSTM</sequence>
<evidence type="ECO:0000313" key="4">
    <source>
        <dbReference type="Proteomes" id="UP000198397"/>
    </source>
</evidence>